<dbReference type="Proteomes" id="UP000050509">
    <property type="component" value="Unassembled WGS sequence"/>
</dbReference>
<dbReference type="InterPro" id="IPR043721">
    <property type="entry name" value="DUF5662"/>
</dbReference>
<sequence>MRARLQVFTSALTVRAARHDASKLQEPEKSGYDQLTIALKDCEYGSDAYRAALASLRPVIAHHYEHNTHHPEHYPNGIAGMSLLDIVEMLCDWKAASERTKQGSIAQSLAHNRERFGVDPQLAAIFENTVRELGW</sequence>
<protein>
    <submittedName>
        <fullName evidence="1">Uncharacterized protein</fullName>
    </submittedName>
</protein>
<name>A0A0P9CYF1_9CHLR</name>
<evidence type="ECO:0000313" key="1">
    <source>
        <dbReference type="EMBL" id="KPV51457.1"/>
    </source>
</evidence>
<dbReference type="Pfam" id="PF18907">
    <property type="entry name" value="DUF5662"/>
    <property type="match status" value="1"/>
</dbReference>
<organism evidence="1 2">
    <name type="scientific">Kouleothrix aurantiaca</name>
    <dbReference type="NCBI Taxonomy" id="186479"/>
    <lineage>
        <taxon>Bacteria</taxon>
        <taxon>Bacillati</taxon>
        <taxon>Chloroflexota</taxon>
        <taxon>Chloroflexia</taxon>
        <taxon>Chloroflexales</taxon>
        <taxon>Roseiflexineae</taxon>
        <taxon>Roseiflexaceae</taxon>
        <taxon>Kouleothrix</taxon>
    </lineage>
</organism>
<accession>A0A0P9CYF1</accession>
<gene>
    <name evidence="1" type="ORF">SE17_21075</name>
</gene>
<dbReference type="EMBL" id="LJCR01000906">
    <property type="protein sequence ID" value="KPV51457.1"/>
    <property type="molecule type" value="Genomic_DNA"/>
</dbReference>
<evidence type="ECO:0000313" key="2">
    <source>
        <dbReference type="Proteomes" id="UP000050509"/>
    </source>
</evidence>
<dbReference type="AlphaFoldDB" id="A0A0P9CYF1"/>
<reference evidence="1 2" key="1">
    <citation type="submission" date="2015-09" db="EMBL/GenBank/DDBJ databases">
        <title>Draft genome sequence of Kouleothrix aurantiaca JCM 19913.</title>
        <authorList>
            <person name="Hemp J."/>
        </authorList>
    </citation>
    <scope>NUCLEOTIDE SEQUENCE [LARGE SCALE GENOMIC DNA]</scope>
    <source>
        <strain evidence="1 2">COM-B</strain>
    </source>
</reference>
<comment type="caution">
    <text evidence="1">The sequence shown here is derived from an EMBL/GenBank/DDBJ whole genome shotgun (WGS) entry which is preliminary data.</text>
</comment>
<keyword evidence="2" id="KW-1185">Reference proteome</keyword>
<proteinExistence type="predicted"/>